<dbReference type="AlphaFoldDB" id="A0A8B7BL92"/>
<keyword evidence="5" id="KW-0804">Transcription</keyword>
<feature type="domain" description="BZIP" evidence="9">
    <location>
        <begin position="240"/>
        <end position="290"/>
    </location>
</feature>
<dbReference type="GO" id="GO:0005634">
    <property type="term" value="C:nucleus"/>
    <property type="evidence" value="ECO:0007669"/>
    <property type="project" value="UniProtKB-SubCell"/>
</dbReference>
<feature type="compositionally biased region" description="Gly residues" evidence="8">
    <location>
        <begin position="154"/>
        <end position="173"/>
    </location>
</feature>
<proteinExistence type="predicted"/>
<dbReference type="Gene3D" id="1.20.5.170">
    <property type="match status" value="1"/>
</dbReference>
<dbReference type="PROSITE" id="PS00036">
    <property type="entry name" value="BZIP_BASIC"/>
    <property type="match status" value="1"/>
</dbReference>
<evidence type="ECO:0000259" key="9">
    <source>
        <dbReference type="PROSITE" id="PS50217"/>
    </source>
</evidence>
<dbReference type="GO" id="GO:0003677">
    <property type="term" value="F:DNA binding"/>
    <property type="evidence" value="ECO:0007669"/>
    <property type="project" value="UniProtKB-KW"/>
</dbReference>
<reference evidence="11" key="2">
    <citation type="submission" date="2025-08" db="UniProtKB">
        <authorList>
            <consortium name="RefSeq"/>
        </authorList>
    </citation>
    <scope>IDENTIFICATION</scope>
    <source>
        <tissue evidence="11">Young leaves</tissue>
    </source>
</reference>
<evidence type="ECO:0000313" key="10">
    <source>
        <dbReference type="Proteomes" id="UP000228380"/>
    </source>
</evidence>
<dbReference type="GO" id="GO:0045893">
    <property type="term" value="P:positive regulation of DNA-templated transcription"/>
    <property type="evidence" value="ECO:0007669"/>
    <property type="project" value="InterPro"/>
</dbReference>
<dbReference type="InterPro" id="IPR043452">
    <property type="entry name" value="BZIP46-like"/>
</dbReference>
<dbReference type="PANTHER" id="PTHR22952:SF433">
    <property type="entry name" value="PROTEIN FD"/>
    <property type="match status" value="1"/>
</dbReference>
<feature type="compositionally biased region" description="Low complexity" evidence="8">
    <location>
        <begin position="180"/>
        <end position="190"/>
    </location>
</feature>
<dbReference type="PANTHER" id="PTHR22952">
    <property type="entry name" value="CAMP-RESPONSE ELEMENT BINDING PROTEIN-RELATED"/>
    <property type="match status" value="1"/>
</dbReference>
<dbReference type="InterPro" id="IPR004827">
    <property type="entry name" value="bZIP"/>
</dbReference>
<feature type="region of interest" description="Disordered" evidence="8">
    <location>
        <begin position="77"/>
        <end position="99"/>
    </location>
</feature>
<evidence type="ECO:0000256" key="4">
    <source>
        <dbReference type="ARBA" id="ARBA00023125"/>
    </source>
</evidence>
<feature type="region of interest" description="Disordered" evidence="8">
    <location>
        <begin position="1"/>
        <end position="49"/>
    </location>
</feature>
<dbReference type="SMART" id="SM00338">
    <property type="entry name" value="BRLZ"/>
    <property type="match status" value="1"/>
</dbReference>
<dbReference type="CDD" id="cd14707">
    <property type="entry name" value="bZIP_plant_BZIP46"/>
    <property type="match status" value="1"/>
</dbReference>
<keyword evidence="4" id="KW-0238">DNA-binding</keyword>
<keyword evidence="6" id="KW-0539">Nucleus</keyword>
<dbReference type="GeneID" id="103700115"/>
<feature type="region of interest" description="Disordered" evidence="8">
    <location>
        <begin position="153"/>
        <end position="199"/>
    </location>
</feature>
<evidence type="ECO:0000313" key="11">
    <source>
        <dbReference type="RefSeq" id="XP_008780307.2"/>
    </source>
</evidence>
<evidence type="ECO:0000256" key="3">
    <source>
        <dbReference type="ARBA" id="ARBA00023015"/>
    </source>
</evidence>
<keyword evidence="10" id="KW-1185">Reference proteome</keyword>
<evidence type="ECO:0000256" key="6">
    <source>
        <dbReference type="ARBA" id="ARBA00023242"/>
    </source>
</evidence>
<feature type="compositionally biased region" description="Low complexity" evidence="8">
    <location>
        <begin position="18"/>
        <end position="43"/>
    </location>
</feature>
<evidence type="ECO:0000256" key="7">
    <source>
        <dbReference type="SAM" id="Coils"/>
    </source>
</evidence>
<feature type="compositionally biased region" description="Basic residues" evidence="8">
    <location>
        <begin position="79"/>
        <end position="94"/>
    </location>
</feature>
<reference evidence="10" key="1">
    <citation type="journal article" date="2019" name="Nat. Commun.">
        <title>Genome-wide association mapping of date palm fruit traits.</title>
        <authorList>
            <person name="Hazzouri K.M."/>
            <person name="Gros-Balthazard M."/>
            <person name="Flowers J.M."/>
            <person name="Copetti D."/>
            <person name="Lemansour A."/>
            <person name="Lebrun M."/>
            <person name="Masmoudi K."/>
            <person name="Ferrand S."/>
            <person name="Dhar M.I."/>
            <person name="Fresquez Z.A."/>
            <person name="Rosas U."/>
            <person name="Zhang J."/>
            <person name="Talag J."/>
            <person name="Lee S."/>
            <person name="Kudrna D."/>
            <person name="Powell R.F."/>
            <person name="Leitch I.J."/>
            <person name="Krueger R.R."/>
            <person name="Wing R.A."/>
            <person name="Amiri K.M.A."/>
            <person name="Purugganan M.D."/>
        </authorList>
    </citation>
    <scope>NUCLEOTIDE SEQUENCE [LARGE SCALE GENOMIC DNA]</scope>
    <source>
        <strain evidence="10">cv. Khalas</strain>
    </source>
</reference>
<evidence type="ECO:0000256" key="1">
    <source>
        <dbReference type="ARBA" id="ARBA00004123"/>
    </source>
</evidence>
<dbReference type="Proteomes" id="UP000228380">
    <property type="component" value="Chromosome 5"/>
</dbReference>
<dbReference type="GO" id="GO:0003700">
    <property type="term" value="F:DNA-binding transcription factor activity"/>
    <property type="evidence" value="ECO:0007669"/>
    <property type="project" value="InterPro"/>
</dbReference>
<dbReference type="Pfam" id="PF00170">
    <property type="entry name" value="bZIP_1"/>
    <property type="match status" value="1"/>
</dbReference>
<dbReference type="KEGG" id="pda:103700115"/>
<keyword evidence="2" id="KW-0938">Abscisic acid signaling pathway</keyword>
<dbReference type="InterPro" id="IPR046347">
    <property type="entry name" value="bZIP_sf"/>
</dbReference>
<gene>
    <name evidence="11" type="primary">LOC103700115</name>
</gene>
<sequence>MWSSENAKHNNKKKNKSGHGSSSRIVSSSSARSSPSSASSILSQTPRRRTMEEMWKDITLATLHQETPLAPLLETTHSHPQHHHHHQLQLHRPHPTASPSFRTMILQDFLSGPCSTVSPASAAAAEHITLPPSPPPLPPTALTLKSGLELRYPAGGGGGGGGASGGAGSGGGSLVVNAHSRSSSNSNESRVNGQANKNGHGGSFMPSYFSDAVISPPSPAGLFSFCSKKRMMPEGPVVDGDRRYKRMIKNRESAARSRARKQAYTNELELEVAHLLEENAKLKKQQEELRMAMADQLPNRNALQRSTSAPF</sequence>
<keyword evidence="7" id="KW-0175">Coiled coil</keyword>
<dbReference type="SUPFAM" id="SSF57959">
    <property type="entry name" value="Leucine zipper domain"/>
    <property type="match status" value="1"/>
</dbReference>
<keyword evidence="3" id="KW-0805">Transcription regulation</keyword>
<name>A0A8B7BL92_PHODC</name>
<evidence type="ECO:0000256" key="5">
    <source>
        <dbReference type="ARBA" id="ARBA00023163"/>
    </source>
</evidence>
<comment type="subcellular location">
    <subcellularLocation>
        <location evidence="1">Nucleus</location>
    </subcellularLocation>
</comment>
<evidence type="ECO:0000256" key="8">
    <source>
        <dbReference type="SAM" id="MobiDB-lite"/>
    </source>
</evidence>
<organism evidence="10 11">
    <name type="scientific">Phoenix dactylifera</name>
    <name type="common">Date palm</name>
    <dbReference type="NCBI Taxonomy" id="42345"/>
    <lineage>
        <taxon>Eukaryota</taxon>
        <taxon>Viridiplantae</taxon>
        <taxon>Streptophyta</taxon>
        <taxon>Embryophyta</taxon>
        <taxon>Tracheophyta</taxon>
        <taxon>Spermatophyta</taxon>
        <taxon>Magnoliopsida</taxon>
        <taxon>Liliopsida</taxon>
        <taxon>Arecaceae</taxon>
        <taxon>Coryphoideae</taxon>
        <taxon>Phoeniceae</taxon>
        <taxon>Phoenix</taxon>
    </lineage>
</organism>
<dbReference type="RefSeq" id="XP_008780307.2">
    <property type="nucleotide sequence ID" value="XM_008782085.3"/>
</dbReference>
<protein>
    <submittedName>
        <fullName evidence="11">Protein FD-like</fullName>
    </submittedName>
</protein>
<dbReference type="GO" id="GO:0009738">
    <property type="term" value="P:abscisic acid-activated signaling pathway"/>
    <property type="evidence" value="ECO:0007669"/>
    <property type="project" value="UniProtKB-KW"/>
</dbReference>
<accession>A0A8B7BL92</accession>
<evidence type="ECO:0000256" key="2">
    <source>
        <dbReference type="ARBA" id="ARBA00022682"/>
    </source>
</evidence>
<dbReference type="FunFam" id="1.20.5.170:FF:000036">
    <property type="entry name" value="ABSCISIC ACID-INSENSITIVE 5-like protein 2"/>
    <property type="match status" value="1"/>
</dbReference>
<dbReference type="PROSITE" id="PS50217">
    <property type="entry name" value="BZIP"/>
    <property type="match status" value="1"/>
</dbReference>
<dbReference type="OrthoDB" id="644067at2759"/>
<feature type="coiled-coil region" evidence="7">
    <location>
        <begin position="265"/>
        <end position="295"/>
    </location>
</feature>